<proteinExistence type="predicted"/>
<sequence>MIDSLHKLKLTMSEDQIEFTRRVWWVYYVVYTGNYIFTSGFPPFDDKDIHVNLPKNDFVWRYGGHVDSCDLEISPLNKFANYQLKNTRNSKSTPISHPTTNSTNIRTQALENDTISNSAPICNDPSLNLESFPSDNYAFLICIYILFSRTSQLLNIRWLNKSKPQNYLNSKFVLLIAKVKSLELKIENKYPSSIFNETINNYNTLSGFALIKSTEVAEYAYIAKQLCRTICIMLYQSELVRLKTLLIHPGRIKAAKIECIKAAVEFVQLFKWKFDSVPRKFWCYAISPWKTYSAAALINLCFFNKLPDNHFENFKNQNAGNYPNEIYDTFIKNYLESTKNCEIGAQIAVFLEILYNLKQSMFLKNSNCSNVKSLMIPYMISEFDYEPWLVPRYSTFYKFTCCLKGNYTTIDIGEYLFFN</sequence>
<protein>
    <recommendedName>
        <fullName evidence="3">Transcription factor domain-containing protein</fullName>
    </recommendedName>
</protein>
<evidence type="ECO:0000313" key="2">
    <source>
        <dbReference type="Proteomes" id="UP000187283"/>
    </source>
</evidence>
<name>A0A1R1YGJ0_9FUNG</name>
<dbReference type="Proteomes" id="UP000187283">
    <property type="component" value="Unassembled WGS sequence"/>
</dbReference>
<evidence type="ECO:0000313" key="1">
    <source>
        <dbReference type="EMBL" id="OMJ26031.1"/>
    </source>
</evidence>
<reference evidence="1 2" key="1">
    <citation type="submission" date="2017-01" db="EMBL/GenBank/DDBJ databases">
        <authorList>
            <person name="Mah S.A."/>
            <person name="Swanson W.J."/>
            <person name="Moy G.W."/>
            <person name="Vacquier V.D."/>
        </authorList>
    </citation>
    <scope>NUCLEOTIDE SEQUENCE [LARGE SCALE GENOMIC DNA]</scope>
    <source>
        <strain evidence="1 2">GSMNP</strain>
    </source>
</reference>
<comment type="caution">
    <text evidence="1">The sequence shown here is derived from an EMBL/GenBank/DDBJ whole genome shotgun (WGS) entry which is preliminary data.</text>
</comment>
<keyword evidence="2" id="KW-1185">Reference proteome</keyword>
<dbReference type="OrthoDB" id="5545378at2759"/>
<gene>
    <name evidence="1" type="ORF">AYI70_g493</name>
</gene>
<accession>A0A1R1YGJ0</accession>
<evidence type="ECO:0008006" key="3">
    <source>
        <dbReference type="Google" id="ProtNLM"/>
    </source>
</evidence>
<dbReference type="AlphaFoldDB" id="A0A1R1YGJ0"/>
<dbReference type="EMBL" id="LSSN01000075">
    <property type="protein sequence ID" value="OMJ26031.1"/>
    <property type="molecule type" value="Genomic_DNA"/>
</dbReference>
<organism evidence="1 2">
    <name type="scientific">Smittium culicis</name>
    <dbReference type="NCBI Taxonomy" id="133412"/>
    <lineage>
        <taxon>Eukaryota</taxon>
        <taxon>Fungi</taxon>
        <taxon>Fungi incertae sedis</taxon>
        <taxon>Zoopagomycota</taxon>
        <taxon>Kickxellomycotina</taxon>
        <taxon>Harpellomycetes</taxon>
        <taxon>Harpellales</taxon>
        <taxon>Legeriomycetaceae</taxon>
        <taxon>Smittium</taxon>
    </lineage>
</organism>